<dbReference type="Pfam" id="PF18097">
    <property type="entry name" value="Vta1_C"/>
    <property type="match status" value="1"/>
</dbReference>
<proteinExistence type="inferred from homology"/>
<dbReference type="Gene3D" id="1.25.40.270">
    <property type="entry name" value="Vacuolar protein sorting-associated protein vta1"/>
    <property type="match status" value="1"/>
</dbReference>
<dbReference type="InterPro" id="IPR044538">
    <property type="entry name" value="Vta1-like"/>
</dbReference>
<evidence type="ECO:0000256" key="8">
    <source>
        <dbReference type="ARBA" id="ARBA00023136"/>
    </source>
</evidence>
<evidence type="ECO:0000256" key="5">
    <source>
        <dbReference type="ARBA" id="ARBA00022490"/>
    </source>
</evidence>
<dbReference type="PANTHER" id="PTHR46009">
    <property type="entry name" value="VACUOLAR PROTEIN SORTING-ASSOCIATED PROTEIN VTA1 HOMOLOG"/>
    <property type="match status" value="1"/>
</dbReference>
<evidence type="ECO:0000259" key="11">
    <source>
        <dbReference type="Pfam" id="PF18097"/>
    </source>
</evidence>
<evidence type="ECO:0000256" key="6">
    <source>
        <dbReference type="ARBA" id="ARBA00022753"/>
    </source>
</evidence>
<dbReference type="GO" id="GO:0005771">
    <property type="term" value="C:multivesicular body"/>
    <property type="evidence" value="ECO:0007669"/>
    <property type="project" value="TreeGrafter"/>
</dbReference>
<dbReference type="PANTHER" id="PTHR46009:SF1">
    <property type="entry name" value="VACUOLAR PROTEIN SORTING-ASSOCIATED PROTEIN VTA1 HOMOLOG"/>
    <property type="match status" value="1"/>
</dbReference>
<keyword evidence="7" id="KW-0653">Protein transport</keyword>
<gene>
    <name evidence="13" type="ORF">FNK824_LOCUS12593</name>
    <name evidence="12" type="ORF">SEV965_LOCUS34476</name>
</gene>
<dbReference type="InterPro" id="IPR039431">
    <property type="entry name" value="Vta1/CALS_N"/>
</dbReference>
<dbReference type="EMBL" id="CAJOBE010001590">
    <property type="protein sequence ID" value="CAF3757277.1"/>
    <property type="molecule type" value="Genomic_DNA"/>
</dbReference>
<evidence type="ECO:0000256" key="1">
    <source>
        <dbReference type="ARBA" id="ARBA00004481"/>
    </source>
</evidence>
<evidence type="ECO:0000256" key="7">
    <source>
        <dbReference type="ARBA" id="ARBA00022927"/>
    </source>
</evidence>
<reference evidence="13" key="1">
    <citation type="submission" date="2021-02" db="EMBL/GenBank/DDBJ databases">
        <authorList>
            <person name="Nowell W R."/>
        </authorList>
    </citation>
    <scope>NUCLEOTIDE SEQUENCE</scope>
</reference>
<evidence type="ECO:0000259" key="10">
    <source>
        <dbReference type="Pfam" id="PF04652"/>
    </source>
</evidence>
<accession>A0A818YPN4</accession>
<dbReference type="GO" id="GO:0010008">
    <property type="term" value="C:endosome membrane"/>
    <property type="evidence" value="ECO:0007669"/>
    <property type="project" value="UniProtKB-SubCell"/>
</dbReference>
<evidence type="ECO:0000256" key="2">
    <source>
        <dbReference type="ARBA" id="ARBA00004496"/>
    </source>
</evidence>
<dbReference type="Proteomes" id="UP000663874">
    <property type="component" value="Unassembled WGS sequence"/>
</dbReference>
<evidence type="ECO:0000313" key="14">
    <source>
        <dbReference type="Proteomes" id="UP000663874"/>
    </source>
</evidence>
<keyword evidence="4" id="KW-0813">Transport</keyword>
<dbReference type="GO" id="GO:0015031">
    <property type="term" value="P:protein transport"/>
    <property type="evidence" value="ECO:0007669"/>
    <property type="project" value="UniProtKB-KW"/>
</dbReference>
<name>A0A818YPN4_9BILA</name>
<dbReference type="GO" id="GO:0032511">
    <property type="term" value="P:late endosome to vacuole transport via multivesicular body sorting pathway"/>
    <property type="evidence" value="ECO:0007669"/>
    <property type="project" value="InterPro"/>
</dbReference>
<evidence type="ECO:0000256" key="9">
    <source>
        <dbReference type="SAM" id="MobiDB-lite"/>
    </source>
</evidence>
<dbReference type="Pfam" id="PF04652">
    <property type="entry name" value="Vta1"/>
    <property type="match status" value="1"/>
</dbReference>
<sequence length="252" mass="28080">MSTLDTLASQVPQELRVKLMQHFGIAKEYEKNPGMISITYYCLMYIANEALKLQKDKQFVSNVLDYLEATKRNNPNDEIIKSMVTGQTTIEELISVLVTETNEAEDDEHKTPEQLRLLMRKHYTVGGLADVLSVFGSVKDDFITLGKIAKSRAVAIFRDLKSGAGGSGGPSSAIRPPDSTSDRTVSPEIPSKNPSTSFYNQTTSNKDVPFDVISQVQRLLRYANSALEHEDIATTVHNCEQVLQLLQPYNHL</sequence>
<feature type="domain" description="Vta1 C-terminal" evidence="11">
    <location>
        <begin position="211"/>
        <end position="247"/>
    </location>
</feature>
<comment type="subcellular location">
    <subcellularLocation>
        <location evidence="2">Cytoplasm</location>
    </subcellularLocation>
    <subcellularLocation>
        <location evidence="1">Endosome membrane</location>
        <topology evidence="1">Peripheral membrane protein</topology>
    </subcellularLocation>
</comment>
<feature type="region of interest" description="Disordered" evidence="9">
    <location>
        <begin position="164"/>
        <end position="203"/>
    </location>
</feature>
<keyword evidence="6" id="KW-0967">Endosome</keyword>
<organism evidence="13 14">
    <name type="scientific">Rotaria sordida</name>
    <dbReference type="NCBI Taxonomy" id="392033"/>
    <lineage>
        <taxon>Eukaryota</taxon>
        <taxon>Metazoa</taxon>
        <taxon>Spiralia</taxon>
        <taxon>Gnathifera</taxon>
        <taxon>Rotifera</taxon>
        <taxon>Eurotatoria</taxon>
        <taxon>Bdelloidea</taxon>
        <taxon>Philodinida</taxon>
        <taxon>Philodinidae</taxon>
        <taxon>Rotaria</taxon>
    </lineage>
</organism>
<dbReference type="AlphaFoldDB" id="A0A818YPN4"/>
<evidence type="ECO:0000256" key="3">
    <source>
        <dbReference type="ARBA" id="ARBA00007895"/>
    </source>
</evidence>
<dbReference type="Gene3D" id="1.20.5.420">
    <property type="entry name" value="Immunoglobulin FC, subunit C"/>
    <property type="match status" value="1"/>
</dbReference>
<evidence type="ECO:0000256" key="4">
    <source>
        <dbReference type="ARBA" id="ARBA00022448"/>
    </source>
</evidence>
<comment type="similarity">
    <text evidence="3">Belongs to the VTA1 family.</text>
</comment>
<evidence type="ECO:0000313" key="13">
    <source>
        <dbReference type="EMBL" id="CAF3757277.1"/>
    </source>
</evidence>
<feature type="compositionally biased region" description="Polar residues" evidence="9">
    <location>
        <begin position="192"/>
        <end position="203"/>
    </location>
</feature>
<evidence type="ECO:0000313" key="12">
    <source>
        <dbReference type="EMBL" id="CAF1467402.1"/>
    </source>
</evidence>
<dbReference type="InterPro" id="IPR041212">
    <property type="entry name" value="Vta1_C"/>
</dbReference>
<dbReference type="InterPro" id="IPR023175">
    <property type="entry name" value="Vta1/CALS_N_sf"/>
</dbReference>
<comment type="caution">
    <text evidence="13">The sequence shown here is derived from an EMBL/GenBank/DDBJ whole genome shotgun (WGS) entry which is preliminary data.</text>
</comment>
<dbReference type="Proteomes" id="UP000663889">
    <property type="component" value="Unassembled WGS sequence"/>
</dbReference>
<keyword evidence="5" id="KW-0963">Cytoplasm</keyword>
<feature type="domain" description="Vta1/callose synthase N-terminal" evidence="10">
    <location>
        <begin position="25"/>
        <end position="161"/>
    </location>
</feature>
<dbReference type="EMBL" id="CAJNOU010005126">
    <property type="protein sequence ID" value="CAF1467402.1"/>
    <property type="molecule type" value="Genomic_DNA"/>
</dbReference>
<keyword evidence="8" id="KW-0472">Membrane</keyword>
<protein>
    <submittedName>
        <fullName evidence="13">Uncharacterized protein</fullName>
    </submittedName>
</protein>